<accession>A0A0R1VFM3</accession>
<keyword evidence="1" id="KW-0472">Membrane</keyword>
<gene>
    <name evidence="2" type="ORF">FC89_GL002466</name>
</gene>
<feature type="transmembrane region" description="Helical" evidence="1">
    <location>
        <begin position="386"/>
        <end position="403"/>
    </location>
</feature>
<feature type="transmembrane region" description="Helical" evidence="1">
    <location>
        <begin position="290"/>
        <end position="309"/>
    </location>
</feature>
<dbReference type="OrthoDB" id="9784157at2"/>
<protein>
    <recommendedName>
        <fullName evidence="4">Membrane protein 6-pyruvoyl-tetrahydropterin synthase-related domain-containing protein</fullName>
    </recommendedName>
</protein>
<dbReference type="STRING" id="1423750.FC89_GL002466"/>
<feature type="transmembrane region" description="Helical" evidence="1">
    <location>
        <begin position="76"/>
        <end position="95"/>
    </location>
</feature>
<evidence type="ECO:0000313" key="3">
    <source>
        <dbReference type="Proteomes" id="UP000051451"/>
    </source>
</evidence>
<organism evidence="2 3">
    <name type="scientific">Liquorilactobacillus ghanensis DSM 18630</name>
    <dbReference type="NCBI Taxonomy" id="1423750"/>
    <lineage>
        <taxon>Bacteria</taxon>
        <taxon>Bacillati</taxon>
        <taxon>Bacillota</taxon>
        <taxon>Bacilli</taxon>
        <taxon>Lactobacillales</taxon>
        <taxon>Lactobacillaceae</taxon>
        <taxon>Liquorilactobacillus</taxon>
    </lineage>
</organism>
<dbReference type="GeneID" id="98320116"/>
<feature type="transmembrane region" description="Helical" evidence="1">
    <location>
        <begin position="197"/>
        <end position="220"/>
    </location>
</feature>
<evidence type="ECO:0008006" key="4">
    <source>
        <dbReference type="Google" id="ProtNLM"/>
    </source>
</evidence>
<keyword evidence="1" id="KW-1133">Transmembrane helix</keyword>
<sequence length="564" mass="65473">MFANKIRSRRFNYLVLIVFLFLSIWSCWIFGKQGRFYSANDLKFHLARITELVNDLRFHNSLLNPLNFASFKNTGVAVQAFYPSLTLWPFALLQIIFKQPIFALYTTIVIYSFLGCWLSYFLLLRFTDNDQLQSALFAVIYNFSIYHVTDLFIRFDLGEWLAMLFLPLIFYGGYQVLKGRPSEWKFGTIGLTLVGYSHVLTLALSLLFLGGSWLIGWLILRPRDFAARLTAAGKLILSTLMLLLFELYPLVKLTLFNNIHFPAKYNLVRSPTGKLPSLGNFLRLAFNDQLTKNLGLLLPLILIGCLLLWRKMPLFYRWSWILLVLLVACTTTFFPWAYLQRTPIAIIQFPWRLLTIASLFLALNGSWLIAALFHSIVYRWKIKGKLIWSCLLLLLVVFPTLSAEKSQLYQDKKSDQLADLNKKALGRHYWINDRLYSKFVKASDNTDYYPERAFIANKSILQQKVLTASGSFKLPLTKYRNNQLIIKINSTHLQKVNLPWLKYQGIKYLLLVNHQRQQFKASDRLTFQIRLKRGENKISLKSKSLTGQFMSEVAALFSGIYLLL</sequence>
<keyword evidence="1" id="KW-0812">Transmembrane</keyword>
<feature type="transmembrane region" description="Helical" evidence="1">
    <location>
        <begin position="321"/>
        <end position="339"/>
    </location>
</feature>
<evidence type="ECO:0000256" key="1">
    <source>
        <dbReference type="SAM" id="Phobius"/>
    </source>
</evidence>
<dbReference type="Proteomes" id="UP000051451">
    <property type="component" value="Unassembled WGS sequence"/>
</dbReference>
<feature type="transmembrane region" description="Helical" evidence="1">
    <location>
        <begin position="135"/>
        <end position="153"/>
    </location>
</feature>
<feature type="transmembrane region" description="Helical" evidence="1">
    <location>
        <begin position="12"/>
        <end position="31"/>
    </location>
</feature>
<name>A0A0R1VFM3_9LACO</name>
<feature type="transmembrane region" description="Helical" evidence="1">
    <location>
        <begin position="351"/>
        <end position="374"/>
    </location>
</feature>
<feature type="transmembrane region" description="Helical" evidence="1">
    <location>
        <begin position="102"/>
        <end position="123"/>
    </location>
</feature>
<dbReference type="AlphaFoldDB" id="A0A0R1VFM3"/>
<dbReference type="EMBL" id="AZGB01000030">
    <property type="protein sequence ID" value="KRM04063.1"/>
    <property type="molecule type" value="Genomic_DNA"/>
</dbReference>
<proteinExistence type="predicted"/>
<evidence type="ECO:0000313" key="2">
    <source>
        <dbReference type="EMBL" id="KRM04063.1"/>
    </source>
</evidence>
<feature type="transmembrane region" description="Helical" evidence="1">
    <location>
        <begin position="232"/>
        <end position="251"/>
    </location>
</feature>
<dbReference type="RefSeq" id="WP_057872799.1">
    <property type="nucleotide sequence ID" value="NZ_AZGB01000030.1"/>
</dbReference>
<comment type="caution">
    <text evidence="2">The sequence shown here is derived from an EMBL/GenBank/DDBJ whole genome shotgun (WGS) entry which is preliminary data.</text>
</comment>
<keyword evidence="3" id="KW-1185">Reference proteome</keyword>
<dbReference type="PATRIC" id="fig|1423750.3.peg.2507"/>
<reference evidence="2 3" key="1">
    <citation type="journal article" date="2015" name="Genome Announc.">
        <title>Expanding the biotechnology potential of lactobacilli through comparative genomics of 213 strains and associated genera.</title>
        <authorList>
            <person name="Sun Z."/>
            <person name="Harris H.M."/>
            <person name="McCann A."/>
            <person name="Guo C."/>
            <person name="Argimon S."/>
            <person name="Zhang W."/>
            <person name="Yang X."/>
            <person name="Jeffery I.B."/>
            <person name="Cooney J.C."/>
            <person name="Kagawa T.F."/>
            <person name="Liu W."/>
            <person name="Song Y."/>
            <person name="Salvetti E."/>
            <person name="Wrobel A."/>
            <person name="Rasinkangas P."/>
            <person name="Parkhill J."/>
            <person name="Rea M.C."/>
            <person name="O'Sullivan O."/>
            <person name="Ritari J."/>
            <person name="Douillard F.P."/>
            <person name="Paul Ross R."/>
            <person name="Yang R."/>
            <person name="Briner A.E."/>
            <person name="Felis G.E."/>
            <person name="de Vos W.M."/>
            <person name="Barrangou R."/>
            <person name="Klaenhammer T.R."/>
            <person name="Caufield P.W."/>
            <person name="Cui Y."/>
            <person name="Zhang H."/>
            <person name="O'Toole P.W."/>
        </authorList>
    </citation>
    <scope>NUCLEOTIDE SEQUENCE [LARGE SCALE GENOMIC DNA]</scope>
    <source>
        <strain evidence="2 3">DSM 18630</strain>
    </source>
</reference>
<feature type="transmembrane region" description="Helical" evidence="1">
    <location>
        <begin position="160"/>
        <end position="177"/>
    </location>
</feature>